<dbReference type="GO" id="GO:0019205">
    <property type="term" value="F:nucleobase-containing compound kinase activity"/>
    <property type="evidence" value="ECO:0007669"/>
    <property type="project" value="InterPro"/>
</dbReference>
<name>A0AAE0DNC7_9LECA</name>
<keyword evidence="3" id="KW-0418">Kinase</keyword>
<gene>
    <name evidence="5" type="ORF">OEA41_006757</name>
</gene>
<dbReference type="GO" id="GO:0005524">
    <property type="term" value="F:ATP binding"/>
    <property type="evidence" value="ECO:0007669"/>
    <property type="project" value="InterPro"/>
</dbReference>
<dbReference type="SUPFAM" id="SSF52540">
    <property type="entry name" value="P-loop containing nucleoside triphosphate hydrolases"/>
    <property type="match status" value="1"/>
</dbReference>
<accession>A0AAE0DNC7</accession>
<dbReference type="Pfam" id="PF00406">
    <property type="entry name" value="ADK"/>
    <property type="match status" value="1"/>
</dbReference>
<dbReference type="Gene3D" id="3.40.50.300">
    <property type="entry name" value="P-loop containing nucleotide triphosphate hydrolases"/>
    <property type="match status" value="1"/>
</dbReference>
<dbReference type="Proteomes" id="UP001276659">
    <property type="component" value="Unassembled WGS sequence"/>
</dbReference>
<dbReference type="Pfam" id="PF13023">
    <property type="entry name" value="HD_3"/>
    <property type="match status" value="1"/>
</dbReference>
<dbReference type="AlphaFoldDB" id="A0AAE0DNC7"/>
<dbReference type="SUPFAM" id="SSF109604">
    <property type="entry name" value="HD-domain/PDEase-like"/>
    <property type="match status" value="1"/>
</dbReference>
<sequence length="334" mass="38137">MAESVVGDITPHDGVSKGKQEKYKLEDFGFRYIESLLKPFNENLGREVRNAWLEFERAETKEAQYMHEMDKLECMIQAHEYEQRTHGRKDLEEFQGLSSKVTSAEGVSWLGLLQQERQSHLSKRRQRIPVIFVIGATGVGKRTQCTLLFEEFGFQHISLGDVLRERSNDHTYPHADFLENCLDESVKIPTGLSISLLEKSITKGMKDGKRWILMRGFPESTEELHEFEDKVQKPNYTLLLSCTAEKMLMRSASACSDLDMERRLRAFTAQSVEIENRLKAVQGYYKNIDGDGSIEEVFGSVKKAVVEFIQHAEVEKKGDKEGKEAASTAKRQGC</sequence>
<reference evidence="5" key="1">
    <citation type="submission" date="2022-11" db="EMBL/GenBank/DDBJ databases">
        <title>Chromosomal genome sequence assembly and mating type (MAT) locus characterization of the leprose asexual lichenized fungus Lepraria neglecta (Nyl.) Erichsen.</title>
        <authorList>
            <person name="Allen J.L."/>
            <person name="Pfeffer B."/>
        </authorList>
    </citation>
    <scope>NUCLEOTIDE SEQUENCE</scope>
    <source>
        <strain evidence="5">Allen 5258</strain>
    </source>
</reference>
<organism evidence="5 6">
    <name type="scientific">Lepraria neglecta</name>
    <dbReference type="NCBI Taxonomy" id="209136"/>
    <lineage>
        <taxon>Eukaryota</taxon>
        <taxon>Fungi</taxon>
        <taxon>Dikarya</taxon>
        <taxon>Ascomycota</taxon>
        <taxon>Pezizomycotina</taxon>
        <taxon>Lecanoromycetes</taxon>
        <taxon>OSLEUM clade</taxon>
        <taxon>Lecanoromycetidae</taxon>
        <taxon>Lecanorales</taxon>
        <taxon>Lecanorineae</taxon>
        <taxon>Stereocaulaceae</taxon>
        <taxon>Lepraria</taxon>
    </lineage>
</organism>
<feature type="domain" description="HD" evidence="4">
    <location>
        <begin position="1"/>
        <end position="102"/>
    </location>
</feature>
<evidence type="ECO:0000259" key="4">
    <source>
        <dbReference type="Pfam" id="PF13023"/>
    </source>
</evidence>
<comment type="caution">
    <text evidence="5">The sequence shown here is derived from an EMBL/GenBank/DDBJ whole genome shotgun (WGS) entry which is preliminary data.</text>
</comment>
<evidence type="ECO:0000256" key="2">
    <source>
        <dbReference type="ARBA" id="ARBA00022741"/>
    </source>
</evidence>
<evidence type="ECO:0000313" key="5">
    <source>
        <dbReference type="EMBL" id="KAK3173428.1"/>
    </source>
</evidence>
<protein>
    <recommendedName>
        <fullName evidence="4">HD domain-containing protein</fullName>
    </recommendedName>
</protein>
<dbReference type="Gene3D" id="1.10.3210.10">
    <property type="entry name" value="Hypothetical protein af1432"/>
    <property type="match status" value="1"/>
</dbReference>
<keyword evidence="2" id="KW-0547">Nucleotide-binding</keyword>
<dbReference type="EMBL" id="JASNWA010000007">
    <property type="protein sequence ID" value="KAK3173428.1"/>
    <property type="molecule type" value="Genomic_DNA"/>
</dbReference>
<dbReference type="GO" id="GO:0006139">
    <property type="term" value="P:nucleobase-containing compound metabolic process"/>
    <property type="evidence" value="ECO:0007669"/>
    <property type="project" value="InterPro"/>
</dbReference>
<evidence type="ECO:0000256" key="1">
    <source>
        <dbReference type="ARBA" id="ARBA00022679"/>
    </source>
</evidence>
<proteinExistence type="predicted"/>
<dbReference type="InterPro" id="IPR027417">
    <property type="entry name" value="P-loop_NTPase"/>
</dbReference>
<dbReference type="InterPro" id="IPR006674">
    <property type="entry name" value="HD_domain"/>
</dbReference>
<dbReference type="PANTHER" id="PTHR23359">
    <property type="entry name" value="NUCLEOTIDE KINASE"/>
    <property type="match status" value="1"/>
</dbReference>
<keyword evidence="1" id="KW-0808">Transferase</keyword>
<keyword evidence="6" id="KW-1185">Reference proteome</keyword>
<dbReference type="InterPro" id="IPR000850">
    <property type="entry name" value="Adenylat/UMP-CMP_kin"/>
</dbReference>
<evidence type="ECO:0000313" key="6">
    <source>
        <dbReference type="Proteomes" id="UP001276659"/>
    </source>
</evidence>
<evidence type="ECO:0000256" key="3">
    <source>
        <dbReference type="ARBA" id="ARBA00022777"/>
    </source>
</evidence>